<evidence type="ECO:0000256" key="2">
    <source>
        <dbReference type="ARBA" id="ARBA00012438"/>
    </source>
</evidence>
<comment type="catalytic activity">
    <reaction evidence="1">
        <text>ATP + protein L-histidine = ADP + protein N-phospho-L-histidine.</text>
        <dbReference type="EC" id="2.7.13.3"/>
    </reaction>
</comment>
<evidence type="ECO:0000259" key="10">
    <source>
        <dbReference type="Pfam" id="PF07730"/>
    </source>
</evidence>
<evidence type="ECO:0000256" key="4">
    <source>
        <dbReference type="ARBA" id="ARBA00022679"/>
    </source>
</evidence>
<dbReference type="PANTHER" id="PTHR24421:SF10">
    <property type="entry name" value="NITRATE_NITRITE SENSOR PROTEIN NARQ"/>
    <property type="match status" value="1"/>
</dbReference>
<feature type="domain" description="Signal transduction histidine kinase subgroup 3 dimerisation and phosphoacceptor" evidence="10">
    <location>
        <begin position="213"/>
        <end position="276"/>
    </location>
</feature>
<dbReference type="Gene3D" id="1.20.5.1930">
    <property type="match status" value="1"/>
</dbReference>
<evidence type="ECO:0000313" key="13">
    <source>
        <dbReference type="Proteomes" id="UP001500731"/>
    </source>
</evidence>
<dbReference type="Pfam" id="PF23539">
    <property type="entry name" value="DUF7134"/>
    <property type="match status" value="1"/>
</dbReference>
<keyword evidence="3" id="KW-0597">Phosphoprotein</keyword>
<dbReference type="SUPFAM" id="SSF55874">
    <property type="entry name" value="ATPase domain of HSP90 chaperone/DNA topoisomerase II/histidine kinase"/>
    <property type="match status" value="1"/>
</dbReference>
<dbReference type="InterPro" id="IPR011712">
    <property type="entry name" value="Sig_transdc_His_kin_sub3_dim/P"/>
</dbReference>
<feature type="transmembrane region" description="Helical" evidence="9">
    <location>
        <begin position="132"/>
        <end position="151"/>
    </location>
</feature>
<comment type="caution">
    <text evidence="12">The sequence shown here is derived from an EMBL/GenBank/DDBJ whole genome shotgun (WGS) entry which is preliminary data.</text>
</comment>
<keyword evidence="9" id="KW-1133">Transmembrane helix</keyword>
<dbReference type="Pfam" id="PF07730">
    <property type="entry name" value="HisKA_3"/>
    <property type="match status" value="1"/>
</dbReference>
<evidence type="ECO:0000256" key="9">
    <source>
        <dbReference type="SAM" id="Phobius"/>
    </source>
</evidence>
<keyword evidence="13" id="KW-1185">Reference proteome</keyword>
<protein>
    <recommendedName>
        <fullName evidence="2">histidine kinase</fullName>
        <ecNumber evidence="2">2.7.13.3</ecNumber>
    </recommendedName>
</protein>
<evidence type="ECO:0000256" key="7">
    <source>
        <dbReference type="ARBA" id="ARBA00022840"/>
    </source>
</evidence>
<keyword evidence="6 12" id="KW-0418">Kinase</keyword>
<evidence type="ECO:0000256" key="1">
    <source>
        <dbReference type="ARBA" id="ARBA00000085"/>
    </source>
</evidence>
<feature type="transmembrane region" description="Helical" evidence="9">
    <location>
        <begin position="39"/>
        <end position="58"/>
    </location>
</feature>
<keyword evidence="4" id="KW-0808">Transferase</keyword>
<dbReference type="InterPro" id="IPR050482">
    <property type="entry name" value="Sensor_HK_TwoCompSys"/>
</dbReference>
<dbReference type="Gene3D" id="3.30.565.10">
    <property type="entry name" value="Histidine kinase-like ATPase, C-terminal domain"/>
    <property type="match status" value="1"/>
</dbReference>
<dbReference type="InterPro" id="IPR036890">
    <property type="entry name" value="HATPase_C_sf"/>
</dbReference>
<organism evidence="12 13">
    <name type="scientific">Microbacterium panaciterrae</name>
    <dbReference type="NCBI Taxonomy" id="985759"/>
    <lineage>
        <taxon>Bacteria</taxon>
        <taxon>Bacillati</taxon>
        <taxon>Actinomycetota</taxon>
        <taxon>Actinomycetes</taxon>
        <taxon>Micrococcales</taxon>
        <taxon>Microbacteriaceae</taxon>
        <taxon>Microbacterium</taxon>
    </lineage>
</organism>
<dbReference type="RefSeq" id="WP_345184165.1">
    <property type="nucleotide sequence ID" value="NZ_BAABGP010000004.1"/>
</dbReference>
<evidence type="ECO:0000256" key="6">
    <source>
        <dbReference type="ARBA" id="ARBA00022777"/>
    </source>
</evidence>
<evidence type="ECO:0000256" key="5">
    <source>
        <dbReference type="ARBA" id="ARBA00022741"/>
    </source>
</evidence>
<dbReference type="EMBL" id="BAABGP010000004">
    <property type="protein sequence ID" value="GAA4479845.1"/>
    <property type="molecule type" value="Genomic_DNA"/>
</dbReference>
<dbReference type="InterPro" id="IPR055558">
    <property type="entry name" value="DUF7134"/>
</dbReference>
<keyword evidence="9" id="KW-0812">Transmembrane</keyword>
<dbReference type="GO" id="GO:0016301">
    <property type="term" value="F:kinase activity"/>
    <property type="evidence" value="ECO:0007669"/>
    <property type="project" value="UniProtKB-KW"/>
</dbReference>
<dbReference type="Proteomes" id="UP001500731">
    <property type="component" value="Unassembled WGS sequence"/>
</dbReference>
<feature type="domain" description="DUF7134" evidence="11">
    <location>
        <begin position="31"/>
        <end position="162"/>
    </location>
</feature>
<keyword evidence="8" id="KW-0902">Two-component regulatory system</keyword>
<gene>
    <name evidence="12" type="ORF">GCM10023171_05790</name>
</gene>
<feature type="transmembrane region" description="Helical" evidence="9">
    <location>
        <begin position="157"/>
        <end position="179"/>
    </location>
</feature>
<evidence type="ECO:0000259" key="11">
    <source>
        <dbReference type="Pfam" id="PF23539"/>
    </source>
</evidence>
<proteinExistence type="predicted"/>
<evidence type="ECO:0000256" key="8">
    <source>
        <dbReference type="ARBA" id="ARBA00023012"/>
    </source>
</evidence>
<dbReference type="PANTHER" id="PTHR24421">
    <property type="entry name" value="NITRATE/NITRITE SENSOR PROTEIN NARX-RELATED"/>
    <property type="match status" value="1"/>
</dbReference>
<evidence type="ECO:0000256" key="3">
    <source>
        <dbReference type="ARBA" id="ARBA00022553"/>
    </source>
</evidence>
<dbReference type="EC" id="2.7.13.3" evidence="2"/>
<name>A0ABP8P4E5_9MICO</name>
<dbReference type="CDD" id="cd16917">
    <property type="entry name" value="HATPase_UhpB-NarQ-NarX-like"/>
    <property type="match status" value="1"/>
</dbReference>
<keyword evidence="5" id="KW-0547">Nucleotide-binding</keyword>
<reference evidence="13" key="1">
    <citation type="journal article" date="2019" name="Int. J. Syst. Evol. Microbiol.">
        <title>The Global Catalogue of Microorganisms (GCM) 10K type strain sequencing project: providing services to taxonomists for standard genome sequencing and annotation.</title>
        <authorList>
            <consortium name="The Broad Institute Genomics Platform"/>
            <consortium name="The Broad Institute Genome Sequencing Center for Infectious Disease"/>
            <person name="Wu L."/>
            <person name="Ma J."/>
        </authorList>
    </citation>
    <scope>NUCLEOTIDE SEQUENCE [LARGE SCALE GENOMIC DNA]</scope>
    <source>
        <strain evidence="13">JCM 17839</strain>
    </source>
</reference>
<feature type="transmembrane region" description="Helical" evidence="9">
    <location>
        <begin position="64"/>
        <end position="82"/>
    </location>
</feature>
<feature type="transmembrane region" description="Helical" evidence="9">
    <location>
        <begin position="87"/>
        <end position="103"/>
    </location>
</feature>
<keyword evidence="9" id="KW-0472">Membrane</keyword>
<evidence type="ECO:0000313" key="12">
    <source>
        <dbReference type="EMBL" id="GAA4479845.1"/>
    </source>
</evidence>
<keyword evidence="7" id="KW-0067">ATP-binding</keyword>
<accession>A0ABP8P4E5</accession>
<sequence length="450" mass="46096">MSTSLSRSDLSPGSVPADEELRLPRPPGVIRRFWARHPLFTDILIALIFLALSTPGTIGGDPRPATAFLTPLAVLAGSALLLKRRRWPIVVFVAAWVAAASYLLQGTTVVGGSLVLIATYSLAVYRSVRACWIGSGIGLGGLSVLSFTLSASGAISFAVAINAVIGNLVLGLIGALIGINVGNRKRYLEAVIDRSRQLLVERDQHAQLAAAAERDRIAREMHDIVSHSLTVVVALSEGAAATPDRGRARAASTAAAATARDALTEMRSMLGVLRDGAADAPLAPLVAASPAETVAEAQRAGFDATLAVRGDAEVAPALRFAIGRIVQEGVTNAMRHAAHASLIDVRIDHDADPIVIEIVNDGVSGTGSGSAASGAASSGGFGLRGLVERATLLGGMVVSAPAGRGRWMLRAELPRAGAAPAPSAPEGATAGAAATAAGTDSLARIEEALR</sequence>
<feature type="transmembrane region" description="Helical" evidence="9">
    <location>
        <begin position="109"/>
        <end position="125"/>
    </location>
</feature>